<dbReference type="Proteomes" id="UP001596004">
    <property type="component" value="Unassembled WGS sequence"/>
</dbReference>
<gene>
    <name evidence="2" type="ORF">ACFO60_10340</name>
</gene>
<proteinExistence type="predicted"/>
<dbReference type="Pfam" id="PF17227">
    <property type="entry name" value="DUF5302"/>
    <property type="match status" value="1"/>
</dbReference>
<evidence type="ECO:0000313" key="2">
    <source>
        <dbReference type="EMBL" id="MFC4531161.1"/>
    </source>
</evidence>
<evidence type="ECO:0000313" key="3">
    <source>
        <dbReference type="Proteomes" id="UP001596004"/>
    </source>
</evidence>
<protein>
    <submittedName>
        <fullName evidence="2">DUF5302 domain-containing protein</fullName>
    </submittedName>
</protein>
<comment type="caution">
    <text evidence="2">The sequence shown here is derived from an EMBL/GenBank/DDBJ whole genome shotgun (WGS) entry which is preliminary data.</text>
</comment>
<name>A0ABV9CDG4_9ACTN</name>
<reference evidence="3" key="1">
    <citation type="journal article" date="2019" name="Int. J. Syst. Evol. Microbiol.">
        <title>The Global Catalogue of Microorganisms (GCM) 10K type strain sequencing project: providing services to taxonomists for standard genome sequencing and annotation.</title>
        <authorList>
            <consortium name="The Broad Institute Genomics Platform"/>
            <consortium name="The Broad Institute Genome Sequencing Center for Infectious Disease"/>
            <person name="Wu L."/>
            <person name="Ma J."/>
        </authorList>
    </citation>
    <scope>NUCLEOTIDE SEQUENCE [LARGE SCALE GENOMIC DNA]</scope>
    <source>
        <strain evidence="3">CGMCC 4.7132</strain>
    </source>
</reference>
<evidence type="ECO:0000256" key="1">
    <source>
        <dbReference type="SAM" id="MobiDB-lite"/>
    </source>
</evidence>
<sequence length="101" mass="10614">MTADAPEPQTPTRAAETPAYATRGAETPDAETSGAETPAADVPGPDTPDDELKRKFREALERKRRTQAESNGGGRGKDGSKIHGTHGPVGGKRSFRRKSGG</sequence>
<feature type="compositionally biased region" description="Basic and acidic residues" evidence="1">
    <location>
        <begin position="50"/>
        <end position="61"/>
    </location>
</feature>
<accession>A0ABV9CDG4</accession>
<dbReference type="EMBL" id="JBHSFP010000005">
    <property type="protein sequence ID" value="MFC4531161.1"/>
    <property type="molecule type" value="Genomic_DNA"/>
</dbReference>
<dbReference type="RefSeq" id="WP_380839535.1">
    <property type="nucleotide sequence ID" value="NZ_JBHSFP010000005.1"/>
</dbReference>
<keyword evidence="3" id="KW-1185">Reference proteome</keyword>
<organism evidence="2 3">
    <name type="scientific">Sphaerisporangium dianthi</name>
    <dbReference type="NCBI Taxonomy" id="1436120"/>
    <lineage>
        <taxon>Bacteria</taxon>
        <taxon>Bacillati</taxon>
        <taxon>Actinomycetota</taxon>
        <taxon>Actinomycetes</taxon>
        <taxon>Streptosporangiales</taxon>
        <taxon>Streptosporangiaceae</taxon>
        <taxon>Sphaerisporangium</taxon>
    </lineage>
</organism>
<feature type="region of interest" description="Disordered" evidence="1">
    <location>
        <begin position="1"/>
        <end position="101"/>
    </location>
</feature>
<dbReference type="InterPro" id="IPR035172">
    <property type="entry name" value="DUF5302"/>
</dbReference>